<dbReference type="SUPFAM" id="SSF52980">
    <property type="entry name" value="Restriction endonuclease-like"/>
    <property type="match status" value="1"/>
</dbReference>
<accession>A0A8J3ZCI9</accession>
<dbReference type="RefSeq" id="WP_204006810.1">
    <property type="nucleotide sequence ID" value="NZ_BOPG01000069.1"/>
</dbReference>
<dbReference type="Pfam" id="PF04480">
    <property type="entry name" value="DUF559"/>
    <property type="match status" value="1"/>
</dbReference>
<dbReference type="Pfam" id="PF13338">
    <property type="entry name" value="AbiEi_4"/>
    <property type="match status" value="1"/>
</dbReference>
<keyword evidence="4" id="KW-1185">Reference proteome</keyword>
<dbReference type="InterPro" id="IPR007569">
    <property type="entry name" value="DUF559"/>
</dbReference>
<dbReference type="AlphaFoldDB" id="A0A8J3ZCI9"/>
<evidence type="ECO:0000313" key="4">
    <source>
        <dbReference type="Proteomes" id="UP000612585"/>
    </source>
</evidence>
<protein>
    <recommendedName>
        <fullName evidence="5">Very-short-patch-repair endonuclease</fullName>
    </recommendedName>
</protein>
<dbReference type="InterPro" id="IPR011335">
    <property type="entry name" value="Restrct_endonuc-II-like"/>
</dbReference>
<dbReference type="Proteomes" id="UP000612585">
    <property type="component" value="Unassembled WGS sequence"/>
</dbReference>
<gene>
    <name evidence="3" type="ORF">Vau01_092150</name>
</gene>
<dbReference type="Gene3D" id="3.40.960.10">
    <property type="entry name" value="VSR Endonuclease"/>
    <property type="match status" value="1"/>
</dbReference>
<dbReference type="InterPro" id="IPR025159">
    <property type="entry name" value="AbiEi_N"/>
</dbReference>
<comment type="caution">
    <text evidence="3">The sequence shown here is derived from an EMBL/GenBank/DDBJ whole genome shotgun (WGS) entry which is preliminary data.</text>
</comment>
<reference evidence="3" key="1">
    <citation type="submission" date="2021-01" db="EMBL/GenBank/DDBJ databases">
        <title>Whole genome shotgun sequence of Virgisporangium aurantiacum NBRC 16421.</title>
        <authorList>
            <person name="Komaki H."/>
            <person name="Tamura T."/>
        </authorList>
    </citation>
    <scope>NUCLEOTIDE SEQUENCE</scope>
    <source>
        <strain evidence="3">NBRC 16421</strain>
    </source>
</reference>
<evidence type="ECO:0000259" key="2">
    <source>
        <dbReference type="Pfam" id="PF13338"/>
    </source>
</evidence>
<name>A0A8J3ZCI9_9ACTN</name>
<organism evidence="3 4">
    <name type="scientific">Virgisporangium aurantiacum</name>
    <dbReference type="NCBI Taxonomy" id="175570"/>
    <lineage>
        <taxon>Bacteria</taxon>
        <taxon>Bacillati</taxon>
        <taxon>Actinomycetota</taxon>
        <taxon>Actinomycetes</taxon>
        <taxon>Micromonosporales</taxon>
        <taxon>Micromonosporaceae</taxon>
        <taxon>Virgisporangium</taxon>
    </lineage>
</organism>
<evidence type="ECO:0000313" key="3">
    <source>
        <dbReference type="EMBL" id="GIJ61699.1"/>
    </source>
</evidence>
<feature type="domain" description="DUF559" evidence="1">
    <location>
        <begin position="228"/>
        <end position="292"/>
    </location>
</feature>
<feature type="domain" description="AbiEi antitoxin N-terminal" evidence="2">
    <location>
        <begin position="4"/>
        <end position="44"/>
    </location>
</feature>
<evidence type="ECO:0008006" key="5">
    <source>
        <dbReference type="Google" id="ProtNLM"/>
    </source>
</evidence>
<dbReference type="EMBL" id="BOPG01000069">
    <property type="protein sequence ID" value="GIJ61699.1"/>
    <property type="molecule type" value="Genomic_DNA"/>
</dbReference>
<sequence length="298" mass="32824">MKDQRLRRAAARHLGLFTRADAMRCGFSEYQVRRRLGSGEWQRVYGKVFAFQGRQVTPLIMAAAAQLTVPGSVVAGPSAALWYGLPADGTIRWLWTGPRGRASVPGVRILRDPLAKADICRADGIPITSTDRTVFDCLRLLPEDAAMQVMDRAIQQGWTNHGEMVRRLHDHAGRRGAPRLVRLIRAAGAGAHSAAERRAAALLRSAGITGWAANVEIRDRAGLIGYGDLVFAAARLVVELDGWAFHSDAVRFQRDRTRQNRLVAAGWTVLRFTWADLHDRPEGVIATIRAALCRSGHP</sequence>
<evidence type="ECO:0000259" key="1">
    <source>
        <dbReference type="Pfam" id="PF04480"/>
    </source>
</evidence>
<proteinExistence type="predicted"/>